<keyword evidence="2" id="KW-0378">Hydrolase</keyword>
<dbReference type="InterPro" id="IPR003709">
    <property type="entry name" value="VanY-like_core_dom"/>
</dbReference>
<accession>A0A7T8ESC3</accession>
<keyword evidence="2" id="KW-0121">Carboxypeptidase</keyword>
<evidence type="ECO:0000313" key="2">
    <source>
        <dbReference type="EMBL" id="QQO91917.1"/>
    </source>
</evidence>
<sequence length="938" mass="103041">MALEVGTGISSGVAKQLEARKKVIGKIKDRTNDDLMYMNGKTGWVKLSSGVNTVTDPEVAEFREQKGRLKIKGDNTLAKNNILFGGLMSPDGKPRAGIETSGNVDETKAYLLRPSTGFRPMAGITSMTVKSKNTYGTLREAEVKFSVWSLEEFEVMERLYLRPGFTMLLEWGHSLYINNDGVLQTTIKTINSDTFFKPGQEMSKITDAIKEIREESNYNYEGMVGYCKNFSWNYNSNGGYDCSVSIISTGEILESAPVKLSPGNLIPADEMDSATSDEGKEQRKSIFHYFLQKLALVTQSVVRKGDLATYAPSLAAPLQNFTVFWEPVEIDDSWIWDTEAPMHWVPLGLVLDIYNNFVAIKDLTKKSGSPSATMCKFNTDIKKSTKFITGPKHFSPDPLVCVLLAPNDEGLGILPFIHATTQNMPEEETSDVLNIFINSLYLKSKFDEALDTDGKFNKSMSDILKSILDGISTALGGINDFDIAYDDEDEGGTFYVIDRNLTPEANPPAELTLVGVDSIFREVSISSKITNETSSQIAIAAQGTTQNYSENVENMLKWNPNIIDRIVVTKDVQTKNKDGEDAVKADQEEILQDWKDSIITFFSDFSGGGYDKDELEAVKTEHAHYTVENVIRRPASGTDAGPSPIPVELTLKLDGIGGFKIASTFRISSGLLPDKYNGKFGYIITGLEHSIGTNSVWETSVTTQFYLLAQLKQEARQPQVINPAPAPSPKQNTVAAADYIPPGEIQPGEDPAPIINPKRVGAAVYGASQLAKDSSKNGGQNGLLDLKNRKLLVFIGETNGARNYYINPATKQPEYMLHPAAAKAWQAWKADMKAAGVPYRMTSAYRNKVHQEGLGTGTTIAGPGSSPHGWGGALDFGNLHAIVGGSGSPKRNKEGRKVPIYKQMATLGAKHGWYNPWRLSDGAGKVDEMWHFEYWGPV</sequence>
<gene>
    <name evidence="2" type="ORF">immuto26A_238</name>
</gene>
<evidence type="ECO:0000313" key="3">
    <source>
        <dbReference type="Proteomes" id="UP000595566"/>
    </source>
</evidence>
<feature type="domain" description="D-alanyl-D-alanine carboxypeptidase-like core" evidence="1">
    <location>
        <begin position="816"/>
        <end position="936"/>
    </location>
</feature>
<keyword evidence="2" id="KW-0645">Protease</keyword>
<dbReference type="SUPFAM" id="SSF55166">
    <property type="entry name" value="Hedgehog/DD-peptidase"/>
    <property type="match status" value="1"/>
</dbReference>
<protein>
    <submittedName>
        <fullName evidence="2">Carboxypeptidase</fullName>
    </submittedName>
</protein>
<dbReference type="Pfam" id="PF02557">
    <property type="entry name" value="VanY"/>
    <property type="match status" value="1"/>
</dbReference>
<dbReference type="GO" id="GO:0004180">
    <property type="term" value="F:carboxypeptidase activity"/>
    <property type="evidence" value="ECO:0007669"/>
    <property type="project" value="UniProtKB-KW"/>
</dbReference>
<dbReference type="Proteomes" id="UP000595566">
    <property type="component" value="Segment"/>
</dbReference>
<organism evidence="2 3">
    <name type="scientific">Flavobacterium phage vB_FspM_immuto_2-6A</name>
    <dbReference type="NCBI Taxonomy" id="2801477"/>
    <lineage>
        <taxon>Viruses</taxon>
        <taxon>Duplodnaviria</taxon>
        <taxon>Heunggongvirae</taxon>
        <taxon>Uroviricota</taxon>
        <taxon>Caudoviricetes</taxon>
        <taxon>Immutovirus</taxon>
        <taxon>Immutovirus immuto</taxon>
    </lineage>
</organism>
<name>A0A7T8ESC3_9CAUD</name>
<dbReference type="GO" id="GO:0006508">
    <property type="term" value="P:proteolysis"/>
    <property type="evidence" value="ECO:0007669"/>
    <property type="project" value="InterPro"/>
</dbReference>
<dbReference type="InterPro" id="IPR009045">
    <property type="entry name" value="Zn_M74/Hedgehog-like"/>
</dbReference>
<evidence type="ECO:0000259" key="1">
    <source>
        <dbReference type="Pfam" id="PF02557"/>
    </source>
</evidence>
<keyword evidence="3" id="KW-1185">Reference proteome</keyword>
<dbReference type="CDD" id="cd14814">
    <property type="entry name" value="Peptidase_M15"/>
    <property type="match status" value="1"/>
</dbReference>
<reference evidence="2 3" key="1">
    <citation type="submission" date="2020-12" db="EMBL/GenBank/DDBJ databases">
        <title>Dynamics of Baltic Sea phages driven by environmental changes.</title>
        <authorList>
            <person name="Hoetzinger M."/>
            <person name="Nilsson E."/>
            <person name="Holmfeldt K."/>
        </authorList>
    </citation>
    <scope>NUCLEOTIDE SEQUENCE [LARGE SCALE GENOMIC DNA]</scope>
</reference>
<proteinExistence type="predicted"/>
<dbReference type="EMBL" id="MW353175">
    <property type="protein sequence ID" value="QQO91917.1"/>
    <property type="molecule type" value="Genomic_DNA"/>
</dbReference>
<dbReference type="Gene3D" id="3.30.1380.10">
    <property type="match status" value="1"/>
</dbReference>